<proteinExistence type="predicted"/>
<sequence length="218" mass="23658">MDDCCAPQPPGGYDREFDERFARRLARRYRSEGLTPSAQLILSFAASLGLDGASVLEIGGGIGDIQLEALKRGAAHTTNVELSSAYEPEATRLLDEAGLRDRATRVLGVDLAGTPEAVEPADIVVLHRVVCCYPDYRGLLGAAAGRGTRAVVFSHPTHNLGTRFTARLINAWYSLTGNPYRAFAHAPEAMVAVLRDRGFEPRFRERSGPWHVVGAVRA</sequence>
<dbReference type="InterPro" id="IPR029063">
    <property type="entry name" value="SAM-dependent_MTases_sf"/>
</dbReference>
<keyword evidence="1" id="KW-0808">Transferase</keyword>
<dbReference type="GO" id="GO:0032259">
    <property type="term" value="P:methylation"/>
    <property type="evidence" value="ECO:0007669"/>
    <property type="project" value="UniProtKB-KW"/>
</dbReference>
<dbReference type="EMBL" id="VFPE01000002">
    <property type="protein sequence ID" value="TQM27771.1"/>
    <property type="molecule type" value="Genomic_DNA"/>
</dbReference>
<name>A0A543F1R1_9MICO</name>
<dbReference type="CDD" id="cd02440">
    <property type="entry name" value="AdoMet_MTases"/>
    <property type="match status" value="1"/>
</dbReference>
<dbReference type="AlphaFoldDB" id="A0A543F1R1"/>
<keyword evidence="1" id="KW-0489">Methyltransferase</keyword>
<dbReference type="RefSeq" id="WP_185843015.1">
    <property type="nucleotide sequence ID" value="NZ_BAABLH010000021.1"/>
</dbReference>
<evidence type="ECO:0000313" key="2">
    <source>
        <dbReference type="Proteomes" id="UP000320235"/>
    </source>
</evidence>
<comment type="caution">
    <text evidence="1">The sequence shown here is derived from an EMBL/GenBank/DDBJ whole genome shotgun (WGS) entry which is preliminary data.</text>
</comment>
<keyword evidence="2" id="KW-1185">Reference proteome</keyword>
<gene>
    <name evidence="1" type="ORF">FB391_1799</name>
</gene>
<accession>A0A543F1R1</accession>
<evidence type="ECO:0000313" key="1">
    <source>
        <dbReference type="EMBL" id="TQM27771.1"/>
    </source>
</evidence>
<protein>
    <submittedName>
        <fullName evidence="1">Magnesium-protoporphyrin O-methyltransferase</fullName>
    </submittedName>
</protein>
<dbReference type="Gene3D" id="3.40.50.150">
    <property type="entry name" value="Vaccinia Virus protein VP39"/>
    <property type="match status" value="1"/>
</dbReference>
<dbReference type="GO" id="GO:0008168">
    <property type="term" value="F:methyltransferase activity"/>
    <property type="evidence" value="ECO:0007669"/>
    <property type="project" value="UniProtKB-KW"/>
</dbReference>
<dbReference type="SUPFAM" id="SSF53335">
    <property type="entry name" value="S-adenosyl-L-methionine-dependent methyltransferases"/>
    <property type="match status" value="1"/>
</dbReference>
<organism evidence="1 2">
    <name type="scientific">Microbacterium kyungheense</name>
    <dbReference type="NCBI Taxonomy" id="1263636"/>
    <lineage>
        <taxon>Bacteria</taxon>
        <taxon>Bacillati</taxon>
        <taxon>Actinomycetota</taxon>
        <taxon>Actinomycetes</taxon>
        <taxon>Micrococcales</taxon>
        <taxon>Microbacteriaceae</taxon>
        <taxon>Microbacterium</taxon>
    </lineage>
</organism>
<reference evidence="1 2" key="1">
    <citation type="submission" date="2019-06" db="EMBL/GenBank/DDBJ databases">
        <title>Sequencing the genomes of 1000 actinobacteria strains.</title>
        <authorList>
            <person name="Klenk H.-P."/>
        </authorList>
    </citation>
    <scope>NUCLEOTIDE SEQUENCE [LARGE SCALE GENOMIC DNA]</scope>
    <source>
        <strain evidence="1 2">DSM 105492</strain>
    </source>
</reference>
<dbReference type="Proteomes" id="UP000320235">
    <property type="component" value="Unassembled WGS sequence"/>
</dbReference>